<evidence type="ECO:0000313" key="1">
    <source>
        <dbReference type="EMBL" id="KAJ0027637.1"/>
    </source>
</evidence>
<organism evidence="1 2">
    <name type="scientific">Pistacia integerrima</name>
    <dbReference type="NCBI Taxonomy" id="434235"/>
    <lineage>
        <taxon>Eukaryota</taxon>
        <taxon>Viridiplantae</taxon>
        <taxon>Streptophyta</taxon>
        <taxon>Embryophyta</taxon>
        <taxon>Tracheophyta</taxon>
        <taxon>Spermatophyta</taxon>
        <taxon>Magnoliopsida</taxon>
        <taxon>eudicotyledons</taxon>
        <taxon>Gunneridae</taxon>
        <taxon>Pentapetalae</taxon>
        <taxon>rosids</taxon>
        <taxon>malvids</taxon>
        <taxon>Sapindales</taxon>
        <taxon>Anacardiaceae</taxon>
        <taxon>Pistacia</taxon>
    </lineage>
</organism>
<name>A0ACC0XZR1_9ROSI</name>
<sequence length="262" mass="29018">MVSIKVEYAWKPITCTWGKAFGHIRKYCIYAPKEILLVPPIKKPPITQEWRQVSNCNLHDVKGFKVEKSRSSKIQPSSTCENSNVFAILAETSVAELGEGYKIGECGKSGVKGNEEKLECEQVALETNMIVMREEGLVEVREKGKGEVSVEKGNFHKHGRGEEDDDSRIVFDEGDMSGVKDLNHGKGLRLESLGRKEGEGAEAEEKGSLFRIEVKNSIMEDSDFGSNSPLVALFGNLKSVDEKDGKEKGIIALTRSQKKKLA</sequence>
<reference evidence="2" key="1">
    <citation type="journal article" date="2023" name="G3 (Bethesda)">
        <title>Genome assembly and association tests identify interacting loci associated with vigor, precocity, and sex in interspecific pistachio rootstocks.</title>
        <authorList>
            <person name="Palmer W."/>
            <person name="Jacygrad E."/>
            <person name="Sagayaradj S."/>
            <person name="Cavanaugh K."/>
            <person name="Han R."/>
            <person name="Bertier L."/>
            <person name="Beede B."/>
            <person name="Kafkas S."/>
            <person name="Golino D."/>
            <person name="Preece J."/>
            <person name="Michelmore R."/>
        </authorList>
    </citation>
    <scope>NUCLEOTIDE SEQUENCE [LARGE SCALE GENOMIC DNA]</scope>
</reference>
<dbReference type="EMBL" id="CM047744">
    <property type="protein sequence ID" value="KAJ0027637.1"/>
    <property type="molecule type" value="Genomic_DNA"/>
</dbReference>
<proteinExistence type="predicted"/>
<dbReference type="Proteomes" id="UP001163603">
    <property type="component" value="Chromosome 9"/>
</dbReference>
<keyword evidence="2" id="KW-1185">Reference proteome</keyword>
<comment type="caution">
    <text evidence="1">The sequence shown here is derived from an EMBL/GenBank/DDBJ whole genome shotgun (WGS) entry which is preliminary data.</text>
</comment>
<accession>A0ACC0XZR1</accession>
<protein>
    <submittedName>
        <fullName evidence="1">Uncharacterized protein</fullName>
    </submittedName>
</protein>
<gene>
    <name evidence="1" type="ORF">Pint_35838</name>
</gene>
<evidence type="ECO:0000313" key="2">
    <source>
        <dbReference type="Proteomes" id="UP001163603"/>
    </source>
</evidence>